<evidence type="ECO:0000313" key="3">
    <source>
        <dbReference type="EMBL" id="MBU3842267.1"/>
    </source>
</evidence>
<dbReference type="AlphaFoldDB" id="A0A9E2KXF9"/>
<sequence>MYSLDIPFKKQLANDELLQKSIELIFYRKKFGLITTFIFDLLISKVQFLYLYITFYILAFLSFFFIGAKSIRRVITKIIVIRKLKKKMEADRKALQEQIRLMELLEEKERLKEE</sequence>
<keyword evidence="2" id="KW-1133">Transmembrane helix</keyword>
<name>A0A9E2KXF9_9FUSO</name>
<keyword evidence="1" id="KW-0175">Coiled coil</keyword>
<keyword evidence="2" id="KW-0472">Membrane</keyword>
<feature type="coiled-coil region" evidence="1">
    <location>
        <begin position="78"/>
        <end position="114"/>
    </location>
</feature>
<dbReference type="Proteomes" id="UP000724657">
    <property type="component" value="Unassembled WGS sequence"/>
</dbReference>
<feature type="transmembrane region" description="Helical" evidence="2">
    <location>
        <begin position="49"/>
        <end position="68"/>
    </location>
</feature>
<proteinExistence type="predicted"/>
<evidence type="ECO:0000313" key="4">
    <source>
        <dbReference type="Proteomes" id="UP000724657"/>
    </source>
</evidence>
<gene>
    <name evidence="3" type="ORF">IAA47_04685</name>
</gene>
<evidence type="ECO:0000256" key="2">
    <source>
        <dbReference type="SAM" id="Phobius"/>
    </source>
</evidence>
<dbReference type="EMBL" id="JAHLFN010000041">
    <property type="protein sequence ID" value="MBU3842267.1"/>
    <property type="molecule type" value="Genomic_DNA"/>
</dbReference>
<accession>A0A9E2KXF9</accession>
<keyword evidence="2" id="KW-0812">Transmembrane</keyword>
<protein>
    <submittedName>
        <fullName evidence="3">Uncharacterized protein</fullName>
    </submittedName>
</protein>
<reference evidence="3" key="2">
    <citation type="submission" date="2021-04" db="EMBL/GenBank/DDBJ databases">
        <authorList>
            <person name="Gilroy R."/>
        </authorList>
    </citation>
    <scope>NUCLEOTIDE SEQUENCE</scope>
    <source>
        <strain evidence="3">A6-441</strain>
    </source>
</reference>
<comment type="caution">
    <text evidence="3">The sequence shown here is derived from an EMBL/GenBank/DDBJ whole genome shotgun (WGS) entry which is preliminary data.</text>
</comment>
<reference evidence="3" key="1">
    <citation type="journal article" date="2021" name="PeerJ">
        <title>Extensive microbial diversity within the chicken gut microbiome revealed by metagenomics and culture.</title>
        <authorList>
            <person name="Gilroy R."/>
            <person name="Ravi A."/>
            <person name="Getino M."/>
            <person name="Pursley I."/>
            <person name="Horton D.L."/>
            <person name="Alikhan N.F."/>
            <person name="Baker D."/>
            <person name="Gharbi K."/>
            <person name="Hall N."/>
            <person name="Watson M."/>
            <person name="Adriaenssens E.M."/>
            <person name="Foster-Nyarko E."/>
            <person name="Jarju S."/>
            <person name="Secka A."/>
            <person name="Antonio M."/>
            <person name="Oren A."/>
            <person name="Chaudhuri R.R."/>
            <person name="La Ragione R."/>
            <person name="Hildebrand F."/>
            <person name="Pallen M.J."/>
        </authorList>
    </citation>
    <scope>NUCLEOTIDE SEQUENCE</scope>
    <source>
        <strain evidence="3">A6-441</strain>
    </source>
</reference>
<organism evidence="3 4">
    <name type="scientific">Candidatus Fusobacterium pullicola</name>
    <dbReference type="NCBI Taxonomy" id="2838601"/>
    <lineage>
        <taxon>Bacteria</taxon>
        <taxon>Fusobacteriati</taxon>
        <taxon>Fusobacteriota</taxon>
        <taxon>Fusobacteriia</taxon>
        <taxon>Fusobacteriales</taxon>
        <taxon>Fusobacteriaceae</taxon>
        <taxon>Fusobacterium</taxon>
    </lineage>
</organism>
<evidence type="ECO:0000256" key="1">
    <source>
        <dbReference type="SAM" id="Coils"/>
    </source>
</evidence>